<accession>A0ABV3ZHR4</accession>
<protein>
    <submittedName>
        <fullName evidence="3">FecR domain-containing protein</fullName>
    </submittedName>
</protein>
<evidence type="ECO:0000313" key="4">
    <source>
        <dbReference type="Proteomes" id="UP001560573"/>
    </source>
</evidence>
<dbReference type="PIRSF" id="PIRSF018266">
    <property type="entry name" value="FecR"/>
    <property type="match status" value="1"/>
</dbReference>
<dbReference type="Gene3D" id="3.55.50.30">
    <property type="match status" value="1"/>
</dbReference>
<dbReference type="InterPro" id="IPR012373">
    <property type="entry name" value="Ferrdict_sens_TM"/>
</dbReference>
<dbReference type="PANTHER" id="PTHR30273:SF2">
    <property type="entry name" value="PROTEIN FECR"/>
    <property type="match status" value="1"/>
</dbReference>
<keyword evidence="4" id="KW-1185">Reference proteome</keyword>
<evidence type="ECO:0000313" key="3">
    <source>
        <dbReference type="EMBL" id="MEX6688606.1"/>
    </source>
</evidence>
<organism evidence="3 4">
    <name type="scientific">Danxiaibacter flavus</name>
    <dbReference type="NCBI Taxonomy" id="3049108"/>
    <lineage>
        <taxon>Bacteria</taxon>
        <taxon>Pseudomonadati</taxon>
        <taxon>Bacteroidota</taxon>
        <taxon>Chitinophagia</taxon>
        <taxon>Chitinophagales</taxon>
        <taxon>Chitinophagaceae</taxon>
        <taxon>Danxiaibacter</taxon>
    </lineage>
</organism>
<dbReference type="Proteomes" id="UP001560573">
    <property type="component" value="Unassembled WGS sequence"/>
</dbReference>
<dbReference type="PANTHER" id="PTHR30273">
    <property type="entry name" value="PERIPLASMIC SIGNAL SENSOR AND SIGMA FACTOR ACTIVATOR FECR-RELATED"/>
    <property type="match status" value="1"/>
</dbReference>
<keyword evidence="1" id="KW-0472">Membrane</keyword>
<name>A0ABV3ZHR4_9BACT</name>
<proteinExistence type="predicted"/>
<sequence>MDKTQIRHLFKRYINGRANGPEQNLVNYWYRSFDDEVLDINDAEKKQIKAEIWGDIQQRISFNKSYRQKRNWWLRAAAVLLPLLLGAGILYYLAYYRNSAVQTFTTYTTGTGERKMLRMKDGTVLNLNAGSTIRIADDLSKERIVDLIDGEVFFDVHKQKGTPFVIKNQAITTTVLGTAFNISAYRNIQTFSIAVVRGSVQVADDGHCLKQLQKNEELVFNRNSRSFIVKPTEDRVLDWQKGYLVLNDVPFDEMAILVEKNFGVIITTNHDKIKKSRYTTQLSTEMKPMEAAEVLAAIHHFKISGGSNHILFYE</sequence>
<keyword evidence="1" id="KW-0812">Transmembrane</keyword>
<evidence type="ECO:0000259" key="2">
    <source>
        <dbReference type="Pfam" id="PF04773"/>
    </source>
</evidence>
<feature type="transmembrane region" description="Helical" evidence="1">
    <location>
        <begin position="72"/>
        <end position="94"/>
    </location>
</feature>
<dbReference type="InterPro" id="IPR006860">
    <property type="entry name" value="FecR"/>
</dbReference>
<evidence type="ECO:0000256" key="1">
    <source>
        <dbReference type="SAM" id="Phobius"/>
    </source>
</evidence>
<feature type="domain" description="FecR protein" evidence="2">
    <location>
        <begin position="106"/>
        <end position="201"/>
    </location>
</feature>
<dbReference type="Pfam" id="PF04773">
    <property type="entry name" value="FecR"/>
    <property type="match status" value="1"/>
</dbReference>
<reference evidence="3 4" key="1">
    <citation type="submission" date="2023-07" db="EMBL/GenBank/DDBJ databases">
        <authorList>
            <person name="Lian W.-H."/>
        </authorList>
    </citation>
    <scope>NUCLEOTIDE SEQUENCE [LARGE SCALE GENOMIC DNA]</scope>
    <source>
        <strain evidence="3 4">SYSU DXS3180</strain>
    </source>
</reference>
<dbReference type="RefSeq" id="WP_369330015.1">
    <property type="nucleotide sequence ID" value="NZ_JAULBC010000004.1"/>
</dbReference>
<dbReference type="EMBL" id="JAULBC010000004">
    <property type="protein sequence ID" value="MEX6688606.1"/>
    <property type="molecule type" value="Genomic_DNA"/>
</dbReference>
<comment type="caution">
    <text evidence="3">The sequence shown here is derived from an EMBL/GenBank/DDBJ whole genome shotgun (WGS) entry which is preliminary data.</text>
</comment>
<dbReference type="Gene3D" id="2.60.120.1440">
    <property type="match status" value="1"/>
</dbReference>
<gene>
    <name evidence="3" type="ORF">QTN47_13920</name>
</gene>
<keyword evidence="1" id="KW-1133">Transmembrane helix</keyword>